<dbReference type="EMBL" id="JACGWJ010000002">
    <property type="protein sequence ID" value="KAL0435936.1"/>
    <property type="molecule type" value="Genomic_DNA"/>
</dbReference>
<dbReference type="PANTHER" id="PTHR35985">
    <property type="entry name" value="OS07G0675200 PROTEIN"/>
    <property type="match status" value="1"/>
</dbReference>
<name>A0AAW2W3V4_SESRA</name>
<reference evidence="2" key="1">
    <citation type="submission" date="2020-06" db="EMBL/GenBank/DDBJ databases">
        <authorList>
            <person name="Li T."/>
            <person name="Hu X."/>
            <person name="Zhang T."/>
            <person name="Song X."/>
            <person name="Zhang H."/>
            <person name="Dai N."/>
            <person name="Sheng W."/>
            <person name="Hou X."/>
            <person name="Wei L."/>
        </authorList>
    </citation>
    <scope>NUCLEOTIDE SEQUENCE</scope>
    <source>
        <strain evidence="2">G02</strain>
        <tissue evidence="2">Leaf</tissue>
    </source>
</reference>
<organism evidence="2">
    <name type="scientific">Sesamum radiatum</name>
    <name type="common">Black benniseed</name>
    <dbReference type="NCBI Taxonomy" id="300843"/>
    <lineage>
        <taxon>Eukaryota</taxon>
        <taxon>Viridiplantae</taxon>
        <taxon>Streptophyta</taxon>
        <taxon>Embryophyta</taxon>
        <taxon>Tracheophyta</taxon>
        <taxon>Spermatophyta</taxon>
        <taxon>Magnoliopsida</taxon>
        <taxon>eudicotyledons</taxon>
        <taxon>Gunneridae</taxon>
        <taxon>Pentapetalae</taxon>
        <taxon>asterids</taxon>
        <taxon>lamiids</taxon>
        <taxon>Lamiales</taxon>
        <taxon>Pedaliaceae</taxon>
        <taxon>Sesamum</taxon>
    </lineage>
</organism>
<feature type="compositionally biased region" description="Basic and acidic residues" evidence="1">
    <location>
        <begin position="223"/>
        <end position="244"/>
    </location>
</feature>
<comment type="caution">
    <text evidence="2">The sequence shown here is derived from an EMBL/GenBank/DDBJ whole genome shotgun (WGS) entry which is preliminary data.</text>
</comment>
<gene>
    <name evidence="2" type="ORF">Sradi_0301500</name>
</gene>
<feature type="region of interest" description="Disordered" evidence="1">
    <location>
        <begin position="150"/>
        <end position="289"/>
    </location>
</feature>
<reference evidence="2" key="2">
    <citation type="journal article" date="2024" name="Plant">
        <title>Genomic evolution and insights into agronomic trait innovations of Sesamum species.</title>
        <authorList>
            <person name="Miao H."/>
            <person name="Wang L."/>
            <person name="Qu L."/>
            <person name="Liu H."/>
            <person name="Sun Y."/>
            <person name="Le M."/>
            <person name="Wang Q."/>
            <person name="Wei S."/>
            <person name="Zheng Y."/>
            <person name="Lin W."/>
            <person name="Duan Y."/>
            <person name="Cao H."/>
            <person name="Xiong S."/>
            <person name="Wang X."/>
            <person name="Wei L."/>
            <person name="Li C."/>
            <person name="Ma Q."/>
            <person name="Ju M."/>
            <person name="Zhao R."/>
            <person name="Li G."/>
            <person name="Mu C."/>
            <person name="Tian Q."/>
            <person name="Mei H."/>
            <person name="Zhang T."/>
            <person name="Gao T."/>
            <person name="Zhang H."/>
        </authorList>
    </citation>
    <scope>NUCLEOTIDE SEQUENCE</scope>
    <source>
        <strain evidence="2">G02</strain>
    </source>
</reference>
<protein>
    <submittedName>
        <fullName evidence="2">Uncharacterized protein</fullName>
    </submittedName>
</protein>
<proteinExistence type="predicted"/>
<accession>A0AAW2W3V4</accession>
<dbReference type="AlphaFoldDB" id="A0AAW2W3V4"/>
<evidence type="ECO:0000313" key="2">
    <source>
        <dbReference type="EMBL" id="KAL0435936.1"/>
    </source>
</evidence>
<sequence length="329" mass="37178">MDRIRGGSRLFGGTKMVLQTLKEQKMTRRLWQLLEPTATCRKPDTRHPEINYHSSHPKPINASVKLSSLRLCLLQSGRNCWLNSNQPGEKMQSRLASIAGKFNQRDLFYSHQKKFLAQRLCSATSSGRTADPAEHAVDPDEVYVTEAIQDEKLRHSPDQGPTTKDNDPYVPPKSPFESASKLESSGVGPRTDPIAQQKRRNSASSAQIGDVSCAGMDGSPWPDNEKETDRQEQREEQLQDDREYFKHHKASPLSEIEVADTRKPITRATDGTGQKESVGDGATVWRPEQLDTAEESLRRAMEIFRWNAMRGDPDSPHGKVLRELRGEYW</sequence>
<evidence type="ECO:0000256" key="1">
    <source>
        <dbReference type="SAM" id="MobiDB-lite"/>
    </source>
</evidence>
<dbReference type="PANTHER" id="PTHR35985:SF1">
    <property type="entry name" value="OS07G0675200 PROTEIN"/>
    <property type="match status" value="1"/>
</dbReference>